<proteinExistence type="inferred from homology"/>
<gene>
    <name evidence="2" type="ORF">BK816_04075</name>
</gene>
<dbReference type="Gene3D" id="1.10.10.10">
    <property type="entry name" value="Winged helix-like DNA-binding domain superfamily/Winged helix DNA-binding domain"/>
    <property type="match status" value="1"/>
</dbReference>
<organism evidence="2 3">
    <name type="scientific">Boudabousia tangfeifanii</name>
    <dbReference type="NCBI Taxonomy" id="1912795"/>
    <lineage>
        <taxon>Bacteria</taxon>
        <taxon>Bacillati</taxon>
        <taxon>Actinomycetota</taxon>
        <taxon>Actinomycetes</taxon>
        <taxon>Actinomycetales</taxon>
        <taxon>Actinomycetaceae</taxon>
        <taxon>Boudabousia</taxon>
    </lineage>
</organism>
<dbReference type="PANTHER" id="PTHR18964:SF149">
    <property type="entry name" value="BIFUNCTIONAL UDP-N-ACETYLGLUCOSAMINE 2-EPIMERASE_N-ACETYLMANNOSAMINE KINASE"/>
    <property type="match status" value="1"/>
</dbReference>
<dbReference type="SUPFAM" id="SSF53067">
    <property type="entry name" value="Actin-like ATPase domain"/>
    <property type="match status" value="1"/>
</dbReference>
<dbReference type="Gene3D" id="3.30.420.40">
    <property type="match status" value="3"/>
</dbReference>
<reference evidence="2 3" key="1">
    <citation type="submission" date="2016-10" db="EMBL/GenBank/DDBJ databases">
        <title>Actinomyces aegypiusis sp. nov., isolated from the Aegypius monachus in Qinghai Tibet Plateau China.</title>
        <authorList>
            <person name="Wang Y."/>
        </authorList>
    </citation>
    <scope>NUCLEOTIDE SEQUENCE [LARGE SCALE GENOMIC DNA]</scope>
    <source>
        <strain evidence="2 3">VUL4_3</strain>
    </source>
</reference>
<protein>
    <submittedName>
        <fullName evidence="2">Uncharacterized protein</fullName>
    </submittedName>
</protein>
<dbReference type="InterPro" id="IPR006594">
    <property type="entry name" value="LisH"/>
</dbReference>
<dbReference type="OrthoDB" id="37575at2"/>
<dbReference type="RefSeq" id="WP_071164039.1">
    <property type="nucleotide sequence ID" value="NZ_CP017812.1"/>
</dbReference>
<dbReference type="InterPro" id="IPR036388">
    <property type="entry name" value="WH-like_DNA-bd_sf"/>
</dbReference>
<name>A0A1D9MK63_9ACTO</name>
<evidence type="ECO:0000256" key="1">
    <source>
        <dbReference type="ARBA" id="ARBA00006479"/>
    </source>
</evidence>
<dbReference type="Pfam" id="PF13412">
    <property type="entry name" value="HTH_24"/>
    <property type="match status" value="1"/>
</dbReference>
<dbReference type="Pfam" id="PF00480">
    <property type="entry name" value="ROK"/>
    <property type="match status" value="2"/>
</dbReference>
<dbReference type="Proteomes" id="UP000176288">
    <property type="component" value="Chromosome"/>
</dbReference>
<evidence type="ECO:0000313" key="2">
    <source>
        <dbReference type="EMBL" id="AOZ72573.1"/>
    </source>
</evidence>
<dbReference type="PANTHER" id="PTHR18964">
    <property type="entry name" value="ROK (REPRESSOR, ORF, KINASE) FAMILY"/>
    <property type="match status" value="1"/>
</dbReference>
<dbReference type="AlphaFoldDB" id="A0A1D9MK63"/>
<dbReference type="InterPro" id="IPR036390">
    <property type="entry name" value="WH_DNA-bd_sf"/>
</dbReference>
<comment type="similarity">
    <text evidence="1">Belongs to the ROK (NagC/XylR) family.</text>
</comment>
<keyword evidence="3" id="KW-1185">Reference proteome</keyword>
<dbReference type="InterPro" id="IPR000600">
    <property type="entry name" value="ROK"/>
</dbReference>
<dbReference type="CDD" id="cd00090">
    <property type="entry name" value="HTH_ARSR"/>
    <property type="match status" value="1"/>
</dbReference>
<dbReference type="STRING" id="1912795.BK816_04075"/>
<sequence>MPSNNSHETIIGVRRTNTRAVLACLQEKGDFQSLEELARETNLSRPTVTQVLRSLCDTGLVERSLGTTKSFGGRPPKLFRIKSEHHATLILRLTLWEVMGFLQDATGRTIAEASLPYEEMSQAGDVLIELAKQLVAQKPEGVPLARTVVVVIGVVRDGKWIRSRNYPDLIGGKLEEQLSPVVECPLVIANDAKLAGYAAHRLLPEDAPDSIVGVHISEAIGCSLVMNGQVVEGAHGAAGEVGTDRQNGWWEAELLLRDATTKRGINNRELFILAGEGEEWAQDVVAKAAGQIARGLVPIVLGFDPAQVVIMGAIEDCGNIAVDAMSAVFNRIVPFPPEVIMLANSASCVHDGARMVAFKKETDDIFKAIMASKAKNGK</sequence>
<dbReference type="EMBL" id="CP017812">
    <property type="protein sequence ID" value="AOZ72573.1"/>
    <property type="molecule type" value="Genomic_DNA"/>
</dbReference>
<dbReference type="InterPro" id="IPR043129">
    <property type="entry name" value="ATPase_NBD"/>
</dbReference>
<dbReference type="InterPro" id="IPR011991">
    <property type="entry name" value="ArsR-like_HTH"/>
</dbReference>
<accession>A0A1D9MK63</accession>
<evidence type="ECO:0000313" key="3">
    <source>
        <dbReference type="Proteomes" id="UP000176288"/>
    </source>
</evidence>
<dbReference type="KEGG" id="avu:BK816_04075"/>
<dbReference type="SUPFAM" id="SSF46785">
    <property type="entry name" value="Winged helix' DNA-binding domain"/>
    <property type="match status" value="1"/>
</dbReference>
<dbReference type="PROSITE" id="PS50896">
    <property type="entry name" value="LISH"/>
    <property type="match status" value="1"/>
</dbReference>